<evidence type="ECO:0000313" key="2">
    <source>
        <dbReference type="Proteomes" id="UP000813018"/>
    </source>
</evidence>
<dbReference type="Pfam" id="PF11964">
    <property type="entry name" value="SpoIIAA-like"/>
    <property type="match status" value="1"/>
</dbReference>
<accession>A0ABS7CZ02</accession>
<dbReference type="Proteomes" id="UP000813018">
    <property type="component" value="Unassembled WGS sequence"/>
</dbReference>
<evidence type="ECO:0000313" key="1">
    <source>
        <dbReference type="EMBL" id="MBW7468916.1"/>
    </source>
</evidence>
<reference evidence="1 2" key="1">
    <citation type="journal article" date="2016" name="Int. J. Syst. Evol. Microbiol.">
        <title>Pontibacter aydingkolensis sp. nov., isolated from soil of a salt lake.</title>
        <authorList>
            <person name="Osman G."/>
            <person name="Zhang T."/>
            <person name="Lou K."/>
            <person name="Gao Y."/>
            <person name="Chang W."/>
            <person name="Lin Q."/>
            <person name="Yang H.M."/>
            <person name="Huo X.D."/>
            <person name="Wang N."/>
        </authorList>
    </citation>
    <scope>NUCLEOTIDE SEQUENCE [LARGE SCALE GENOMIC DNA]</scope>
    <source>
        <strain evidence="1 2">KACC 19255</strain>
    </source>
</reference>
<dbReference type="InterPro" id="IPR021866">
    <property type="entry name" value="SpoIIAA-like"/>
</dbReference>
<dbReference type="Gene3D" id="3.40.50.10600">
    <property type="entry name" value="SpoIIaa-like domains"/>
    <property type="match status" value="1"/>
</dbReference>
<dbReference type="InterPro" id="IPR038396">
    <property type="entry name" value="SpoIIAA-like_sf"/>
</dbReference>
<gene>
    <name evidence="1" type="ORF">K0O23_17705</name>
</gene>
<proteinExistence type="predicted"/>
<dbReference type="EMBL" id="JAHYXK010000022">
    <property type="protein sequence ID" value="MBW7468916.1"/>
    <property type="molecule type" value="Genomic_DNA"/>
</dbReference>
<dbReference type="RefSeq" id="WP_219878790.1">
    <property type="nucleotide sequence ID" value="NZ_JAHYXK010000022.1"/>
</dbReference>
<keyword evidence="2" id="KW-1185">Reference proteome</keyword>
<sequence>MIQQLDLGNKNLLAFRAEGEITVQDMKASQEVIKPELESDATFSLYIEMPATAGIAPAAIQERLRFILSNFGEVLQKVNRMALVTDKNWLQHLATGVFAVVPAIEQRSFAFEETEEARKWVAG</sequence>
<organism evidence="1 2">
    <name type="scientific">Pontibacter aydingkolensis</name>
    <dbReference type="NCBI Taxonomy" id="1911536"/>
    <lineage>
        <taxon>Bacteria</taxon>
        <taxon>Pseudomonadati</taxon>
        <taxon>Bacteroidota</taxon>
        <taxon>Cytophagia</taxon>
        <taxon>Cytophagales</taxon>
        <taxon>Hymenobacteraceae</taxon>
        <taxon>Pontibacter</taxon>
    </lineage>
</organism>
<comment type="caution">
    <text evidence="1">The sequence shown here is derived from an EMBL/GenBank/DDBJ whole genome shotgun (WGS) entry which is preliminary data.</text>
</comment>
<dbReference type="InterPro" id="IPR036513">
    <property type="entry name" value="STAS_dom_sf"/>
</dbReference>
<protein>
    <submittedName>
        <fullName evidence="1">STAS/SEC14 domain-containing protein</fullName>
    </submittedName>
</protein>
<dbReference type="SUPFAM" id="SSF52091">
    <property type="entry name" value="SpoIIaa-like"/>
    <property type="match status" value="1"/>
</dbReference>
<name>A0ABS7CZ02_9BACT</name>